<organism evidence="1">
    <name type="scientific">Physcomitrium patens</name>
    <name type="common">Spreading-leaved earth moss</name>
    <name type="synonym">Physcomitrella patens</name>
    <dbReference type="NCBI Taxonomy" id="3218"/>
    <lineage>
        <taxon>Eukaryota</taxon>
        <taxon>Viridiplantae</taxon>
        <taxon>Streptophyta</taxon>
        <taxon>Embryophyta</taxon>
        <taxon>Bryophyta</taxon>
        <taxon>Bryophytina</taxon>
        <taxon>Bryopsida</taxon>
        <taxon>Funariidae</taxon>
        <taxon>Funariales</taxon>
        <taxon>Funariaceae</taxon>
        <taxon>Physcomitrium</taxon>
    </lineage>
</organism>
<protein>
    <submittedName>
        <fullName evidence="1 2">Uncharacterized protein</fullName>
    </submittedName>
</protein>
<reference evidence="1 3" key="2">
    <citation type="journal article" date="2018" name="Plant J.">
        <title>The Physcomitrella patens chromosome-scale assembly reveals moss genome structure and evolution.</title>
        <authorList>
            <person name="Lang D."/>
            <person name="Ullrich K.K."/>
            <person name="Murat F."/>
            <person name="Fuchs J."/>
            <person name="Jenkins J."/>
            <person name="Haas F.B."/>
            <person name="Piednoel M."/>
            <person name="Gundlach H."/>
            <person name="Van Bel M."/>
            <person name="Meyberg R."/>
            <person name="Vives C."/>
            <person name="Morata J."/>
            <person name="Symeonidi A."/>
            <person name="Hiss M."/>
            <person name="Muchero W."/>
            <person name="Kamisugi Y."/>
            <person name="Saleh O."/>
            <person name="Blanc G."/>
            <person name="Decker E.L."/>
            <person name="van Gessel N."/>
            <person name="Grimwood J."/>
            <person name="Hayes R.D."/>
            <person name="Graham S.W."/>
            <person name="Gunter L.E."/>
            <person name="McDaniel S.F."/>
            <person name="Hoernstein S.N.W."/>
            <person name="Larsson A."/>
            <person name="Li F.W."/>
            <person name="Perroud P.F."/>
            <person name="Phillips J."/>
            <person name="Ranjan P."/>
            <person name="Rokshar D.S."/>
            <person name="Rothfels C.J."/>
            <person name="Schneider L."/>
            <person name="Shu S."/>
            <person name="Stevenson D.W."/>
            <person name="Thummler F."/>
            <person name="Tillich M."/>
            <person name="Villarreal Aguilar J.C."/>
            <person name="Widiez T."/>
            <person name="Wong G.K."/>
            <person name="Wymore A."/>
            <person name="Zhang Y."/>
            <person name="Zimmer A.D."/>
            <person name="Quatrano R.S."/>
            <person name="Mayer K.F.X."/>
            <person name="Goodstein D."/>
            <person name="Casacuberta J.M."/>
            <person name="Vandepoele K."/>
            <person name="Reski R."/>
            <person name="Cuming A.C."/>
            <person name="Tuskan G.A."/>
            <person name="Maumus F."/>
            <person name="Salse J."/>
            <person name="Schmutz J."/>
            <person name="Rensing S.A."/>
        </authorList>
    </citation>
    <scope>NUCLEOTIDE SEQUENCE [LARGE SCALE GENOMIC DNA]</scope>
    <source>
        <strain evidence="2 3">cv. Gransden 2004</strain>
    </source>
</reference>
<sequence length="68" mass="7935">MATLQPRADWPDSLHICLSPIYHCFINKTELTVVDHCIHVHRGVVADFSCLRLPCLRGRPVWLPPFRW</sequence>
<dbReference type="AlphaFoldDB" id="A0A2K1IJM3"/>
<accession>A0A2K1IJM3</accession>
<evidence type="ECO:0000313" key="1">
    <source>
        <dbReference type="EMBL" id="PNR29476.1"/>
    </source>
</evidence>
<dbReference type="Proteomes" id="UP000006727">
    <property type="component" value="Chromosome 23"/>
</dbReference>
<evidence type="ECO:0000313" key="2">
    <source>
        <dbReference type="EnsemblPlants" id="PAC:32949806.CDS.1"/>
    </source>
</evidence>
<dbReference type="EnsemblPlants" id="Pp3c23_16450V3.1">
    <property type="protein sequence ID" value="PAC:32949806.CDS.1"/>
    <property type="gene ID" value="Pp3c23_16450"/>
</dbReference>
<reference evidence="2" key="3">
    <citation type="submission" date="2020-12" db="UniProtKB">
        <authorList>
            <consortium name="EnsemblPlants"/>
        </authorList>
    </citation>
    <scope>IDENTIFICATION</scope>
</reference>
<keyword evidence="3" id="KW-1185">Reference proteome</keyword>
<proteinExistence type="predicted"/>
<evidence type="ECO:0000313" key="3">
    <source>
        <dbReference type="Proteomes" id="UP000006727"/>
    </source>
</evidence>
<dbReference type="InParanoid" id="A0A2K1IJM3"/>
<reference evidence="1 3" key="1">
    <citation type="journal article" date="2008" name="Science">
        <title>The Physcomitrella genome reveals evolutionary insights into the conquest of land by plants.</title>
        <authorList>
            <person name="Rensing S."/>
            <person name="Lang D."/>
            <person name="Zimmer A."/>
            <person name="Terry A."/>
            <person name="Salamov A."/>
            <person name="Shapiro H."/>
            <person name="Nishiyama T."/>
            <person name="Perroud P.-F."/>
            <person name="Lindquist E."/>
            <person name="Kamisugi Y."/>
            <person name="Tanahashi T."/>
            <person name="Sakakibara K."/>
            <person name="Fujita T."/>
            <person name="Oishi K."/>
            <person name="Shin-I T."/>
            <person name="Kuroki Y."/>
            <person name="Toyoda A."/>
            <person name="Suzuki Y."/>
            <person name="Hashimoto A."/>
            <person name="Yamaguchi K."/>
            <person name="Sugano A."/>
            <person name="Kohara Y."/>
            <person name="Fujiyama A."/>
            <person name="Anterola A."/>
            <person name="Aoki S."/>
            <person name="Ashton N."/>
            <person name="Barbazuk W.B."/>
            <person name="Barker E."/>
            <person name="Bennetzen J."/>
            <person name="Bezanilla M."/>
            <person name="Blankenship R."/>
            <person name="Cho S.H."/>
            <person name="Dutcher S."/>
            <person name="Estelle M."/>
            <person name="Fawcett J.A."/>
            <person name="Gundlach H."/>
            <person name="Hanada K."/>
            <person name="Heyl A."/>
            <person name="Hicks K.A."/>
            <person name="Hugh J."/>
            <person name="Lohr M."/>
            <person name="Mayer K."/>
            <person name="Melkozernov A."/>
            <person name="Murata T."/>
            <person name="Nelson D."/>
            <person name="Pils B."/>
            <person name="Prigge M."/>
            <person name="Reiss B."/>
            <person name="Renner T."/>
            <person name="Rombauts S."/>
            <person name="Rushton P."/>
            <person name="Sanderfoot A."/>
            <person name="Schween G."/>
            <person name="Shiu S.-H."/>
            <person name="Stueber K."/>
            <person name="Theodoulou F.L."/>
            <person name="Tu H."/>
            <person name="Van de Peer Y."/>
            <person name="Verrier P.J."/>
            <person name="Waters E."/>
            <person name="Wood A."/>
            <person name="Yang L."/>
            <person name="Cove D."/>
            <person name="Cuming A."/>
            <person name="Hasebe M."/>
            <person name="Lucas S."/>
            <person name="Mishler D.B."/>
            <person name="Reski R."/>
            <person name="Grigoriev I."/>
            <person name="Quatrano R.S."/>
            <person name="Boore J.L."/>
        </authorList>
    </citation>
    <scope>NUCLEOTIDE SEQUENCE [LARGE SCALE GENOMIC DNA]</scope>
    <source>
        <strain evidence="2 3">cv. Gransden 2004</strain>
    </source>
</reference>
<dbReference type="EMBL" id="ABEU02000023">
    <property type="protein sequence ID" value="PNR29476.1"/>
    <property type="molecule type" value="Genomic_DNA"/>
</dbReference>
<gene>
    <name evidence="1" type="ORF">PHYPA_028170</name>
</gene>
<name>A0A2K1IJM3_PHYPA</name>
<dbReference type="Gramene" id="Pp3c23_16450V3.1">
    <property type="protein sequence ID" value="PAC:32949806.CDS.1"/>
    <property type="gene ID" value="Pp3c23_16450"/>
</dbReference>